<reference evidence="1 2" key="1">
    <citation type="submission" date="2017-09" db="EMBL/GenBank/DDBJ databases">
        <title>Large-scale bioinformatics analysis of Bacillus genomes uncovers conserved roles of natural products in bacterial physiology.</title>
        <authorList>
            <consortium name="Agbiome Team Llc"/>
            <person name="Bleich R.M."/>
            <person name="Grubbs K.J."/>
            <person name="Santa Maria K.C."/>
            <person name="Allen S.E."/>
            <person name="Farag S."/>
            <person name="Shank E.A."/>
            <person name="Bowers A."/>
        </authorList>
    </citation>
    <scope>NUCLEOTIDE SEQUENCE [LARGE SCALE GENOMIC DNA]</scope>
    <source>
        <strain evidence="1 2">AFS067272</strain>
    </source>
</reference>
<comment type="caution">
    <text evidence="1">The sequence shown here is derived from an EMBL/GenBank/DDBJ whole genome shotgun (WGS) entry which is preliminary data.</text>
</comment>
<protein>
    <submittedName>
        <fullName evidence="1">Uncharacterized protein</fullName>
    </submittedName>
</protein>
<gene>
    <name evidence="1" type="ORF">COK38_10115</name>
</gene>
<sequence>MRLYTREKKTYIQIQQEDKLERIKRIYDDKKVKQVLAVENAWNKYAMLRLDEGEDAFYIVFNNYLVKGLMRSILNKFESAWENKRIFRDDFESVFWEKLWHVCQEHSWNDEYYLYEKIRKSLECTGYNLVKSKLRTDKRKANHQNVDLIEDLEKIDSPFRIEGNVETRLLIEQYCNDVEVSLITTYLESPHLSYRDLGRLCGINHPERVRRILNSAKRKLRSSNIK</sequence>
<organism evidence="1 2">
    <name type="scientific">Bacillus cereus</name>
    <dbReference type="NCBI Taxonomy" id="1396"/>
    <lineage>
        <taxon>Bacteria</taxon>
        <taxon>Bacillati</taxon>
        <taxon>Bacillota</taxon>
        <taxon>Bacilli</taxon>
        <taxon>Bacillales</taxon>
        <taxon>Bacillaceae</taxon>
        <taxon>Bacillus</taxon>
        <taxon>Bacillus cereus group</taxon>
    </lineage>
</organism>
<proteinExistence type="predicted"/>
<dbReference type="EMBL" id="NVBO01000077">
    <property type="protein sequence ID" value="PFS02025.1"/>
    <property type="molecule type" value="Genomic_DNA"/>
</dbReference>
<dbReference type="Proteomes" id="UP000226357">
    <property type="component" value="Unassembled WGS sequence"/>
</dbReference>
<dbReference type="AlphaFoldDB" id="A0AA44QBG8"/>
<name>A0AA44QBG8_BACCE</name>
<evidence type="ECO:0000313" key="2">
    <source>
        <dbReference type="Proteomes" id="UP000226357"/>
    </source>
</evidence>
<accession>A0AA44QBG8</accession>
<evidence type="ECO:0000313" key="1">
    <source>
        <dbReference type="EMBL" id="PFS02025.1"/>
    </source>
</evidence>
<dbReference type="RefSeq" id="WP_098522613.1">
    <property type="nucleotide sequence ID" value="NZ_NUYJ01000010.1"/>
</dbReference>